<dbReference type="RefSeq" id="WP_112790427.1">
    <property type="nucleotide sequence ID" value="NZ_NAQV01000026.1"/>
</dbReference>
<evidence type="ECO:0000313" key="2">
    <source>
        <dbReference type="EMBL" id="RAN62204.1"/>
    </source>
</evidence>
<proteinExistence type="predicted"/>
<keyword evidence="1" id="KW-0472">Membrane</keyword>
<reference evidence="2 3" key="1">
    <citation type="submission" date="2017-03" db="EMBL/GenBank/DDBJ databases">
        <title>wgs assembly of Dolosigranulum pigrum KPL CDC strains.</title>
        <authorList>
            <person name="Brugger S.D."/>
            <person name="Pettigrew M."/>
            <person name="Kong Y."/>
            <person name="Lemon K.P."/>
        </authorList>
    </citation>
    <scope>NUCLEOTIDE SEQUENCE [LARGE SCALE GENOMIC DNA]</scope>
    <source>
        <strain evidence="2 3">KPL1931_CDC4294-98</strain>
    </source>
</reference>
<evidence type="ECO:0000313" key="3">
    <source>
        <dbReference type="Proteomes" id="UP000249099"/>
    </source>
</evidence>
<organism evidence="2 3">
    <name type="scientific">Dolosigranulum pigrum</name>
    <dbReference type="NCBI Taxonomy" id="29394"/>
    <lineage>
        <taxon>Bacteria</taxon>
        <taxon>Bacillati</taxon>
        <taxon>Bacillota</taxon>
        <taxon>Bacilli</taxon>
        <taxon>Lactobacillales</taxon>
        <taxon>Carnobacteriaceae</taxon>
        <taxon>Dolosigranulum</taxon>
    </lineage>
</organism>
<accession>A0A328KK55</accession>
<protein>
    <submittedName>
        <fullName evidence="2">Uncharacterized protein</fullName>
    </submittedName>
</protein>
<evidence type="ECO:0000256" key="1">
    <source>
        <dbReference type="SAM" id="Phobius"/>
    </source>
</evidence>
<dbReference type="AlphaFoldDB" id="A0A328KK55"/>
<sequence>MINHFVEHSTIYSLVISFIALIVSIYSVWYTKLQNRHNIEIEFVDLDVYNNQPLINFHLLNDSNSSIKIENLTVSSDVDVLLNYEPQPHEPNQSHLFSVPTIVSPHYHSSNFEVPYTISQNESSTYTYYFSDAPSEIKITVETNQRIDRWRTYKTWSFQFEQPYQYHDVQD</sequence>
<gene>
    <name evidence="2" type="ORF">B8A44_07990</name>
</gene>
<dbReference type="EMBL" id="NAQV01000026">
    <property type="protein sequence ID" value="RAN62204.1"/>
    <property type="molecule type" value="Genomic_DNA"/>
</dbReference>
<dbReference type="Proteomes" id="UP000249099">
    <property type="component" value="Unassembled WGS sequence"/>
</dbReference>
<keyword evidence="1" id="KW-0812">Transmembrane</keyword>
<comment type="caution">
    <text evidence="2">The sequence shown here is derived from an EMBL/GenBank/DDBJ whole genome shotgun (WGS) entry which is preliminary data.</text>
</comment>
<name>A0A328KK55_9LACT</name>
<feature type="transmembrane region" description="Helical" evidence="1">
    <location>
        <begin position="12"/>
        <end position="30"/>
    </location>
</feature>
<keyword evidence="1" id="KW-1133">Transmembrane helix</keyword>